<evidence type="ECO:0000259" key="5">
    <source>
        <dbReference type="PROSITE" id="PS50102"/>
    </source>
</evidence>
<keyword evidence="2" id="KW-0862">Zinc</keyword>
<name>A0A6P8I5L5_ACTTE</name>
<dbReference type="InterPro" id="IPR035979">
    <property type="entry name" value="RBD_domain_sf"/>
</dbReference>
<feature type="region of interest" description="Disordered" evidence="4">
    <location>
        <begin position="1"/>
        <end position="56"/>
    </location>
</feature>
<dbReference type="GO" id="GO:0008270">
    <property type="term" value="F:zinc ion binding"/>
    <property type="evidence" value="ECO:0007669"/>
    <property type="project" value="UniProtKB-KW"/>
</dbReference>
<dbReference type="RefSeq" id="XP_031563854.1">
    <property type="nucleotide sequence ID" value="XM_031707994.1"/>
</dbReference>
<dbReference type="Proteomes" id="UP000515163">
    <property type="component" value="Unplaced"/>
</dbReference>
<dbReference type="InterPro" id="IPR012677">
    <property type="entry name" value="Nucleotide-bd_a/b_plait_sf"/>
</dbReference>
<feature type="region of interest" description="Disordered" evidence="4">
    <location>
        <begin position="150"/>
        <end position="241"/>
    </location>
</feature>
<gene>
    <name evidence="8" type="primary">LOC116299349</name>
</gene>
<feature type="compositionally biased region" description="Basic and acidic residues" evidence="4">
    <location>
        <begin position="175"/>
        <end position="199"/>
    </location>
</feature>
<dbReference type="Gene3D" id="3.30.70.330">
    <property type="match status" value="1"/>
</dbReference>
<evidence type="ECO:0000256" key="3">
    <source>
        <dbReference type="PROSITE-ProRule" id="PRU00176"/>
    </source>
</evidence>
<evidence type="ECO:0000313" key="7">
    <source>
        <dbReference type="Proteomes" id="UP000515163"/>
    </source>
</evidence>
<evidence type="ECO:0000256" key="4">
    <source>
        <dbReference type="SAM" id="MobiDB-lite"/>
    </source>
</evidence>
<dbReference type="PROSITE" id="PS50158">
    <property type="entry name" value="ZF_CCHC"/>
    <property type="match status" value="1"/>
</dbReference>
<organism evidence="7 8">
    <name type="scientific">Actinia tenebrosa</name>
    <name type="common">Australian red waratah sea anemone</name>
    <dbReference type="NCBI Taxonomy" id="6105"/>
    <lineage>
        <taxon>Eukaryota</taxon>
        <taxon>Metazoa</taxon>
        <taxon>Cnidaria</taxon>
        <taxon>Anthozoa</taxon>
        <taxon>Hexacorallia</taxon>
        <taxon>Actiniaria</taxon>
        <taxon>Actiniidae</taxon>
        <taxon>Actinia</taxon>
    </lineage>
</organism>
<dbReference type="KEGG" id="aten:116299349"/>
<dbReference type="Pfam" id="PF00076">
    <property type="entry name" value="RRM_1"/>
    <property type="match status" value="1"/>
</dbReference>
<dbReference type="InterPro" id="IPR001878">
    <property type="entry name" value="Znf_CCHC"/>
</dbReference>
<dbReference type="SMART" id="SM00343">
    <property type="entry name" value="ZnF_C2HC"/>
    <property type="match status" value="1"/>
</dbReference>
<dbReference type="PANTHER" id="PTHR48025:SF26">
    <property type="entry name" value="HETEROGENEOUS NUCLEAR RIBONUCLEOPROTEIN M-RELATED"/>
    <property type="match status" value="1"/>
</dbReference>
<dbReference type="AlphaFoldDB" id="A0A6P8I5L5"/>
<dbReference type="InterPro" id="IPR036875">
    <property type="entry name" value="Znf_CCHC_sf"/>
</dbReference>
<dbReference type="Gene3D" id="4.10.60.10">
    <property type="entry name" value="Zinc finger, CCHC-type"/>
    <property type="match status" value="1"/>
</dbReference>
<keyword evidence="2" id="KW-0479">Metal-binding</keyword>
<accession>A0A6P8I5L5</accession>
<protein>
    <submittedName>
        <fullName evidence="8">RNA-binding protein lark-like isoform X1</fullName>
    </submittedName>
</protein>
<dbReference type="InterPro" id="IPR000504">
    <property type="entry name" value="RRM_dom"/>
</dbReference>
<dbReference type="OrthoDB" id="1099063at2759"/>
<evidence type="ECO:0000256" key="1">
    <source>
        <dbReference type="ARBA" id="ARBA00022884"/>
    </source>
</evidence>
<evidence type="ECO:0000259" key="6">
    <source>
        <dbReference type="PROSITE" id="PS50158"/>
    </source>
</evidence>
<feature type="domain" description="RRM" evidence="5">
    <location>
        <begin position="57"/>
        <end position="127"/>
    </location>
</feature>
<dbReference type="InterPro" id="IPR050502">
    <property type="entry name" value="Euk_RNA-bind_prot"/>
</dbReference>
<reference evidence="8" key="1">
    <citation type="submission" date="2025-08" db="UniProtKB">
        <authorList>
            <consortium name="RefSeq"/>
        </authorList>
    </citation>
    <scope>IDENTIFICATION</scope>
    <source>
        <tissue evidence="8">Tentacle</tissue>
    </source>
</reference>
<dbReference type="FunCoup" id="A0A6P8I5L5">
    <property type="interactions" value="2782"/>
</dbReference>
<dbReference type="GO" id="GO:0005634">
    <property type="term" value="C:nucleus"/>
    <property type="evidence" value="ECO:0007669"/>
    <property type="project" value="TreeGrafter"/>
</dbReference>
<dbReference type="CDD" id="cd12343">
    <property type="entry name" value="RRM1_2_CoAA_like"/>
    <property type="match status" value="1"/>
</dbReference>
<feature type="domain" description="CCHC-type" evidence="6">
    <location>
        <begin position="136"/>
        <end position="151"/>
    </location>
</feature>
<dbReference type="GeneID" id="116299349"/>
<keyword evidence="7" id="KW-1185">Reference proteome</keyword>
<feature type="compositionally biased region" description="Polar residues" evidence="4">
    <location>
        <begin position="14"/>
        <end position="34"/>
    </location>
</feature>
<dbReference type="SUPFAM" id="SSF54928">
    <property type="entry name" value="RNA-binding domain, RBD"/>
    <property type="match status" value="1"/>
</dbReference>
<proteinExistence type="predicted"/>
<evidence type="ECO:0000256" key="2">
    <source>
        <dbReference type="PROSITE-ProRule" id="PRU00047"/>
    </source>
</evidence>
<dbReference type="PANTHER" id="PTHR48025">
    <property type="entry name" value="OS02G0815200 PROTEIN"/>
    <property type="match status" value="1"/>
</dbReference>
<dbReference type="Pfam" id="PF00098">
    <property type="entry name" value="zf-CCHC"/>
    <property type="match status" value="1"/>
</dbReference>
<dbReference type="GO" id="GO:0003729">
    <property type="term" value="F:mRNA binding"/>
    <property type="evidence" value="ECO:0007669"/>
    <property type="project" value="TreeGrafter"/>
</dbReference>
<dbReference type="SUPFAM" id="SSF57756">
    <property type="entry name" value="Retrovirus zinc finger-like domains"/>
    <property type="match status" value="1"/>
</dbReference>
<evidence type="ECO:0000313" key="8">
    <source>
        <dbReference type="RefSeq" id="XP_031563854.1"/>
    </source>
</evidence>
<feature type="compositionally biased region" description="Basic and acidic residues" evidence="4">
    <location>
        <begin position="37"/>
        <end position="46"/>
    </location>
</feature>
<dbReference type="InParanoid" id="A0A6P8I5L5"/>
<dbReference type="PROSITE" id="PS50102">
    <property type="entry name" value="RRM"/>
    <property type="match status" value="1"/>
</dbReference>
<keyword evidence="1 3" id="KW-0694">RNA-binding</keyword>
<dbReference type="SMART" id="SM00360">
    <property type="entry name" value="RRM"/>
    <property type="match status" value="1"/>
</dbReference>
<sequence>MTEPNETVGEVSSEALTQTTGDSASNVENGQNENTTEEVRNDENETKGPTPSAPNELKLYVGNLPDNCVREDLQTLFSKYGDVSQCDRVKNFAFVHMVGEENARKAISALDDSEFMGTHIQVQIAKSKGKPAEDECFQCGKRGHWAKDCSQRRSGPYRRSGGRYDNRSAPYSYGPRRDPYSRGPAPRDYDYYYDRRGPRDYGGAPPYRSRSPAGYDRRSPDYSMGYEGYGPPRSGYGVRRY</sequence>
<keyword evidence="2" id="KW-0863">Zinc-finger</keyword>